<name>A0A829HJA9_9GAMM</name>
<feature type="transmembrane region" description="Helical" evidence="1">
    <location>
        <begin position="6"/>
        <end position="31"/>
    </location>
</feature>
<keyword evidence="1" id="KW-0472">Membrane</keyword>
<evidence type="ECO:0000256" key="1">
    <source>
        <dbReference type="SAM" id="Phobius"/>
    </source>
</evidence>
<protein>
    <recommendedName>
        <fullName evidence="4">DUF2474 domain-containing protein</fullName>
    </recommendedName>
</protein>
<dbReference type="Proteomes" id="UP000014523">
    <property type="component" value="Unassembled WGS sequence"/>
</dbReference>
<evidence type="ECO:0008006" key="4">
    <source>
        <dbReference type="Google" id="ProtNLM"/>
    </source>
</evidence>
<accession>A0A829HJA9</accession>
<gene>
    <name evidence="2" type="ORF">F957_01419</name>
</gene>
<sequence>MKLSKTQWFIVLWLAGFFGLLMIAMFFRVLLKLAY</sequence>
<proteinExistence type="predicted"/>
<keyword evidence="1" id="KW-1133">Transmembrane helix</keyword>
<evidence type="ECO:0000313" key="2">
    <source>
        <dbReference type="EMBL" id="EPF88132.1"/>
    </source>
</evidence>
<evidence type="ECO:0000313" key="3">
    <source>
        <dbReference type="Proteomes" id="UP000014523"/>
    </source>
</evidence>
<keyword evidence="3" id="KW-1185">Reference proteome</keyword>
<organism evidence="2 3">
    <name type="scientific">Acinetobacter gyllenbergii CIP 110306 = MTCC 11365</name>
    <dbReference type="NCBI Taxonomy" id="1217657"/>
    <lineage>
        <taxon>Bacteria</taxon>
        <taxon>Pseudomonadati</taxon>
        <taxon>Pseudomonadota</taxon>
        <taxon>Gammaproteobacteria</taxon>
        <taxon>Moraxellales</taxon>
        <taxon>Moraxellaceae</taxon>
        <taxon>Acinetobacter</taxon>
    </lineage>
</organism>
<keyword evidence="1" id="KW-0812">Transmembrane</keyword>
<dbReference type="AlphaFoldDB" id="A0A829HJA9"/>
<dbReference type="EMBL" id="ATGG01000011">
    <property type="protein sequence ID" value="EPF88132.1"/>
    <property type="molecule type" value="Genomic_DNA"/>
</dbReference>
<comment type="caution">
    <text evidence="2">The sequence shown here is derived from an EMBL/GenBank/DDBJ whole genome shotgun (WGS) entry which is preliminary data.</text>
</comment>
<reference evidence="2 3" key="1">
    <citation type="submission" date="2013-06" db="EMBL/GenBank/DDBJ databases">
        <title>The Genome Sequence of Acinetobacter gyllenbergii CIP 110306.</title>
        <authorList>
            <consortium name="The Broad Institute Genome Sequencing Platform"/>
            <consortium name="The Broad Institute Genome Sequencing Center for Infectious Disease"/>
            <person name="Cerqueira G."/>
            <person name="Feldgarden M."/>
            <person name="Courvalin P."/>
            <person name="Perichon B."/>
            <person name="Grillot-Courvalin C."/>
            <person name="Clermont D."/>
            <person name="Rocha E."/>
            <person name="Yoon E.-J."/>
            <person name="Nemec A."/>
            <person name="Young S.K."/>
            <person name="Zeng Q."/>
            <person name="Gargeya S."/>
            <person name="Fitzgerald M."/>
            <person name="Abouelleil A."/>
            <person name="Alvarado L."/>
            <person name="Berlin A.M."/>
            <person name="Chapman S.B."/>
            <person name="Dewar J."/>
            <person name="Goldberg J."/>
            <person name="Griggs A."/>
            <person name="Gujja S."/>
            <person name="Hansen M."/>
            <person name="Howarth C."/>
            <person name="Imamovic A."/>
            <person name="Larimer J."/>
            <person name="McCowan C."/>
            <person name="Murphy C."/>
            <person name="Pearson M."/>
            <person name="Priest M."/>
            <person name="Roberts A."/>
            <person name="Saif S."/>
            <person name="Shea T."/>
            <person name="Sykes S."/>
            <person name="Wortman J."/>
            <person name="Nusbaum C."/>
            <person name="Birren B."/>
        </authorList>
    </citation>
    <scope>NUCLEOTIDE SEQUENCE [LARGE SCALE GENOMIC DNA]</scope>
    <source>
        <strain evidence="2 3">CIP 110306</strain>
    </source>
</reference>